<feature type="compositionally biased region" description="Basic and acidic residues" evidence="1">
    <location>
        <begin position="176"/>
        <end position="195"/>
    </location>
</feature>
<evidence type="ECO:0000313" key="2">
    <source>
        <dbReference type="EMBL" id="KAF6001510.1"/>
    </source>
</evidence>
<accession>A0A7J7IFJ3</accession>
<gene>
    <name evidence="2" type="ORF">F1559_002400</name>
</gene>
<feature type="region of interest" description="Disordered" evidence="1">
    <location>
        <begin position="1"/>
        <end position="25"/>
    </location>
</feature>
<sequence length="232" mass="25297">MSTFFGTAEVTRSGDRSVRTPPRLRNRRSVAEQSVCIVDTSEPRVFPEARREPLLQDQAAAQTTSQAPLLTGQAEQRLYTGHRSAVSADWTLSPITPSIRQTPIGRRPSVYAMPEHWSGTPPDLPNPSLGAFYSWRLGSPMSRNDRLRSVRNWSMFRPSSVQGPDVDAIAAGSSLTDEHEGNSLRRAMEPPSDHEQTDDDAFSPGGTGLGMEPACLSDSESSACQLTAIIES</sequence>
<dbReference type="EMBL" id="VWRR01000014">
    <property type="protein sequence ID" value="KAF6001510.1"/>
    <property type="molecule type" value="Genomic_DNA"/>
</dbReference>
<comment type="caution">
    <text evidence="2">The sequence shown here is derived from an EMBL/GenBank/DDBJ whole genome shotgun (WGS) entry which is preliminary data.</text>
</comment>
<keyword evidence="3" id="KW-1185">Reference proteome</keyword>
<dbReference type="Proteomes" id="UP000530660">
    <property type="component" value="Unassembled WGS sequence"/>
</dbReference>
<reference evidence="2 3" key="1">
    <citation type="journal article" date="2020" name="J. Phycol.">
        <title>Comparative genome analysis reveals Cyanidiococcus gen. nov., a new extremophilic red algal genus sister to Cyanidioschyzon (Cyanidioschyzonaceae, Rhodophyta).</title>
        <authorList>
            <person name="Liu S.-L."/>
            <person name="Chiang Y.-R."/>
            <person name="Yoon H.S."/>
            <person name="Fu H.-Y."/>
        </authorList>
    </citation>
    <scope>NUCLEOTIDE SEQUENCE [LARGE SCALE GENOMIC DNA]</scope>
    <source>
        <strain evidence="2 3">THAL066</strain>
    </source>
</reference>
<name>A0A7J7IFJ3_9RHOD</name>
<organism evidence="2 3">
    <name type="scientific">Cyanidiococcus yangmingshanensis</name>
    <dbReference type="NCBI Taxonomy" id="2690220"/>
    <lineage>
        <taxon>Eukaryota</taxon>
        <taxon>Rhodophyta</taxon>
        <taxon>Bangiophyceae</taxon>
        <taxon>Cyanidiales</taxon>
        <taxon>Cyanidiaceae</taxon>
        <taxon>Cyanidiococcus</taxon>
    </lineage>
</organism>
<evidence type="ECO:0000256" key="1">
    <source>
        <dbReference type="SAM" id="MobiDB-lite"/>
    </source>
</evidence>
<protein>
    <submittedName>
        <fullName evidence="2">Uncharacterized protein</fullName>
    </submittedName>
</protein>
<evidence type="ECO:0000313" key="3">
    <source>
        <dbReference type="Proteomes" id="UP000530660"/>
    </source>
</evidence>
<feature type="region of interest" description="Disordered" evidence="1">
    <location>
        <begin position="174"/>
        <end position="217"/>
    </location>
</feature>
<proteinExistence type="predicted"/>
<dbReference type="AlphaFoldDB" id="A0A7J7IFJ3"/>